<comment type="pathway">
    <text evidence="3 4">Cofactor biosynthesis; coenzyme A biosynthesis; CoA from (R)-pantothenate: step 2/5.</text>
</comment>
<dbReference type="Gene3D" id="3.40.50.1950">
    <property type="entry name" value="Flavin prenyltransferase-like"/>
    <property type="match status" value="1"/>
</dbReference>
<dbReference type="InterPro" id="IPR005252">
    <property type="entry name" value="CoaBC"/>
</dbReference>
<comment type="caution">
    <text evidence="3">Lacks conserved residue(s) required for the propagation of feature annotation.</text>
</comment>
<evidence type="ECO:0000259" key="5">
    <source>
        <dbReference type="Pfam" id="PF02441"/>
    </source>
</evidence>
<comment type="function">
    <text evidence="4">Catalyzes two steps in the biosynthesis of coenzyme A. In the first step cysteine is conjugated to 4'-phosphopantothenate to form 4-phosphopantothenoylcysteine, in the latter compound is decarboxylated to form 4'-phosphopantotheine.</text>
</comment>
<dbReference type="RefSeq" id="WP_053951775.1">
    <property type="nucleotide sequence ID" value="NZ_CP010552.1"/>
</dbReference>
<reference evidence="7 8" key="1">
    <citation type="journal article" date="2015" name="Genome Announc.">
        <title>Genome Sequence of 'Candidatus Thioglobus autotrophica' Strain EF1, a Chemoautotroph from the SUP05 Clade of Marine Gammaproteobacteria.</title>
        <authorList>
            <person name="Shah V."/>
            <person name="Morris R.M."/>
        </authorList>
    </citation>
    <scope>NUCLEOTIDE SEQUENCE [LARGE SCALE GENOMIC DNA]</scope>
    <source>
        <strain evidence="7 8">EF1</strain>
    </source>
</reference>
<dbReference type="OrthoDB" id="9802554at2"/>
<dbReference type="KEGG" id="tho:SP60_06080"/>
<dbReference type="SUPFAM" id="SSF102645">
    <property type="entry name" value="CoaB-like"/>
    <property type="match status" value="1"/>
</dbReference>
<dbReference type="GO" id="GO:0015937">
    <property type="term" value="P:coenzyme A biosynthetic process"/>
    <property type="evidence" value="ECO:0007669"/>
    <property type="project" value="UniProtKB-UniRule"/>
</dbReference>
<dbReference type="EC" id="4.1.1.36" evidence="3"/>
<dbReference type="Gene3D" id="3.40.50.10300">
    <property type="entry name" value="CoaB-like"/>
    <property type="match status" value="1"/>
</dbReference>
<comment type="similarity">
    <text evidence="3 4">In the N-terminal section; belongs to the HFCD (homo-oligomeric flavin containing Cys decarboxylase) superfamily.</text>
</comment>
<feature type="domain" description="Flavoprotein" evidence="5">
    <location>
        <begin position="7"/>
        <end position="179"/>
    </location>
</feature>
<feature type="binding site" evidence="3">
    <location>
        <position position="337"/>
    </location>
    <ligand>
        <name>CTP</name>
        <dbReference type="ChEBI" id="CHEBI:37563"/>
    </ligand>
</feature>
<feature type="region of interest" description="Phosphopantothenoylcysteine decarboxylase" evidence="3">
    <location>
        <begin position="1"/>
        <end position="190"/>
    </location>
</feature>
<evidence type="ECO:0000256" key="2">
    <source>
        <dbReference type="ARBA" id="ARBA00023239"/>
    </source>
</evidence>
<dbReference type="PANTHER" id="PTHR14359:SF6">
    <property type="entry name" value="PHOSPHOPANTOTHENOYLCYSTEINE DECARBOXYLASE"/>
    <property type="match status" value="1"/>
</dbReference>
<keyword evidence="3 4" id="KW-0288">FMN</keyword>
<dbReference type="HAMAP" id="MF_02225">
    <property type="entry name" value="CoaBC"/>
    <property type="match status" value="1"/>
</dbReference>
<keyword evidence="3" id="KW-0511">Multifunctional enzyme</keyword>
<dbReference type="PATRIC" id="fig|1705394.5.peg.1211"/>
<evidence type="ECO:0000256" key="4">
    <source>
        <dbReference type="RuleBase" id="RU364078"/>
    </source>
</evidence>
<feature type="region of interest" description="Phosphopantothenate--cysteine ligase" evidence="3">
    <location>
        <begin position="191"/>
        <end position="397"/>
    </location>
</feature>
<keyword evidence="3" id="KW-0479">Metal-binding</keyword>
<comment type="cofactor">
    <cofactor evidence="3">
        <name>FMN</name>
        <dbReference type="ChEBI" id="CHEBI:58210"/>
    </cofactor>
    <text evidence="3">Binds 1 FMN per subunit.</text>
</comment>
<dbReference type="InterPro" id="IPR007085">
    <property type="entry name" value="DNA/pantothenate-metab_flavo_C"/>
</dbReference>
<dbReference type="InterPro" id="IPR035929">
    <property type="entry name" value="CoaB-like_sf"/>
</dbReference>
<keyword evidence="3 4" id="KW-0436">Ligase</keyword>
<dbReference type="GO" id="GO:0046872">
    <property type="term" value="F:metal ion binding"/>
    <property type="evidence" value="ECO:0007669"/>
    <property type="project" value="UniProtKB-KW"/>
</dbReference>
<evidence type="ECO:0000259" key="6">
    <source>
        <dbReference type="Pfam" id="PF04127"/>
    </source>
</evidence>
<keyword evidence="3" id="KW-0460">Magnesium</keyword>
<dbReference type="STRING" id="1705394.SP60_06080"/>
<evidence type="ECO:0000313" key="8">
    <source>
        <dbReference type="Proteomes" id="UP000058020"/>
    </source>
</evidence>
<dbReference type="EMBL" id="CP010552">
    <property type="protein sequence ID" value="ALE52806.1"/>
    <property type="molecule type" value="Genomic_DNA"/>
</dbReference>
<dbReference type="InterPro" id="IPR036551">
    <property type="entry name" value="Flavin_trans-like"/>
</dbReference>
<accession>A0A0M4NX31</accession>
<dbReference type="Pfam" id="PF02441">
    <property type="entry name" value="Flavoprotein"/>
    <property type="match status" value="1"/>
</dbReference>
<comment type="pathway">
    <text evidence="3 4">Cofactor biosynthesis; coenzyme A biosynthesis; CoA from (R)-pantothenate: step 3/5.</text>
</comment>
<dbReference type="GO" id="GO:0010181">
    <property type="term" value="F:FMN binding"/>
    <property type="evidence" value="ECO:0007669"/>
    <property type="project" value="UniProtKB-UniRule"/>
</dbReference>
<dbReference type="SUPFAM" id="SSF52507">
    <property type="entry name" value="Homo-oligomeric flavin-containing Cys decarboxylases, HFCD"/>
    <property type="match status" value="1"/>
</dbReference>
<comment type="catalytic activity">
    <reaction evidence="3 4">
        <text>N-[(R)-4-phosphopantothenoyl]-L-cysteine + H(+) = (R)-4'-phosphopantetheine + CO2</text>
        <dbReference type="Rhea" id="RHEA:16793"/>
        <dbReference type="ChEBI" id="CHEBI:15378"/>
        <dbReference type="ChEBI" id="CHEBI:16526"/>
        <dbReference type="ChEBI" id="CHEBI:59458"/>
        <dbReference type="ChEBI" id="CHEBI:61723"/>
        <dbReference type="EC" id="4.1.1.36"/>
    </reaction>
</comment>
<dbReference type="AlphaFoldDB" id="A0A0M4NX31"/>
<feature type="active site" description="Proton donor" evidence="3">
    <location>
        <position position="159"/>
    </location>
</feature>
<dbReference type="InterPro" id="IPR003382">
    <property type="entry name" value="Flavoprotein"/>
</dbReference>
<feature type="binding site" evidence="3">
    <location>
        <position position="323"/>
    </location>
    <ligand>
        <name>CTP</name>
        <dbReference type="ChEBI" id="CHEBI:37563"/>
    </ligand>
</feature>
<dbReference type="GO" id="GO:0004632">
    <property type="term" value="F:phosphopantothenate--cysteine ligase activity"/>
    <property type="evidence" value="ECO:0007669"/>
    <property type="project" value="UniProtKB-UniRule"/>
</dbReference>
<organism evidence="7 8">
    <name type="scientific">Candidatus Thioglobus autotrophicus</name>
    <dbReference type="NCBI Taxonomy" id="1705394"/>
    <lineage>
        <taxon>Bacteria</taxon>
        <taxon>Pseudomonadati</taxon>
        <taxon>Pseudomonadota</taxon>
        <taxon>Gammaproteobacteria</taxon>
        <taxon>Candidatus Pseudothioglobaceae</taxon>
        <taxon>Candidatus Thioglobus</taxon>
    </lineage>
</organism>
<dbReference type="UniPathway" id="UPA00241">
    <property type="reaction ID" value="UER00353"/>
</dbReference>
<gene>
    <name evidence="3" type="primary">coaBC</name>
    <name evidence="7" type="ORF">SP60_06080</name>
</gene>
<keyword evidence="8" id="KW-1185">Reference proteome</keyword>
<feature type="binding site" evidence="3">
    <location>
        <position position="279"/>
    </location>
    <ligand>
        <name>CTP</name>
        <dbReference type="ChEBI" id="CHEBI:37563"/>
    </ligand>
</feature>
<dbReference type="PANTHER" id="PTHR14359">
    <property type="entry name" value="HOMO-OLIGOMERIC FLAVIN CONTAINING CYS DECARBOXYLASE FAMILY"/>
    <property type="match status" value="1"/>
</dbReference>
<dbReference type="EC" id="6.3.2.5" evidence="3"/>
<dbReference type="Proteomes" id="UP000058020">
    <property type="component" value="Chromosome"/>
</dbReference>
<keyword evidence="1 3" id="KW-0210">Decarboxylase</keyword>
<dbReference type="NCBIfam" id="TIGR00521">
    <property type="entry name" value="coaBC_dfp"/>
    <property type="match status" value="1"/>
</dbReference>
<feature type="binding site" evidence="3">
    <location>
        <position position="289"/>
    </location>
    <ligand>
        <name>CTP</name>
        <dbReference type="ChEBI" id="CHEBI:37563"/>
    </ligand>
</feature>
<dbReference type="Pfam" id="PF04127">
    <property type="entry name" value="DFP"/>
    <property type="match status" value="1"/>
</dbReference>
<feature type="domain" description="DNA/pantothenate metabolism flavoprotein C-terminal" evidence="6">
    <location>
        <begin position="186"/>
        <end position="391"/>
    </location>
</feature>
<keyword evidence="3 4" id="KW-0285">Flavoprotein</keyword>
<comment type="catalytic activity">
    <reaction evidence="3 4">
        <text>(R)-4'-phosphopantothenate + L-cysteine + CTP = N-[(R)-4-phosphopantothenoyl]-L-cysteine + CMP + diphosphate + H(+)</text>
        <dbReference type="Rhea" id="RHEA:19397"/>
        <dbReference type="ChEBI" id="CHEBI:10986"/>
        <dbReference type="ChEBI" id="CHEBI:15378"/>
        <dbReference type="ChEBI" id="CHEBI:33019"/>
        <dbReference type="ChEBI" id="CHEBI:35235"/>
        <dbReference type="ChEBI" id="CHEBI:37563"/>
        <dbReference type="ChEBI" id="CHEBI:59458"/>
        <dbReference type="ChEBI" id="CHEBI:60377"/>
        <dbReference type="EC" id="6.3.2.5"/>
    </reaction>
</comment>
<comment type="similarity">
    <text evidence="3 4">In the C-terminal section; belongs to the PPC synthetase family.</text>
</comment>
<dbReference type="GO" id="GO:0004633">
    <property type="term" value="F:phosphopantothenoylcysteine decarboxylase activity"/>
    <property type="evidence" value="ECO:0007669"/>
    <property type="project" value="UniProtKB-UniRule"/>
</dbReference>
<feature type="binding site" evidence="3">
    <location>
        <position position="341"/>
    </location>
    <ligand>
        <name>CTP</name>
        <dbReference type="ChEBI" id="CHEBI:37563"/>
    </ligand>
</feature>
<dbReference type="GO" id="GO:0015941">
    <property type="term" value="P:pantothenate catabolic process"/>
    <property type="evidence" value="ECO:0007669"/>
    <property type="project" value="InterPro"/>
</dbReference>
<sequence>MKSLTNKRILLGVSGSISAYKAPDIVRRLQDLGADVRVILTAGGSKFITELSLQSISRNKVHHNLWDKEAELSMGHIELAKWADCILIAPASANVISSIASGKASDLLNNVILASNAALIIAPAMNQQMYNSSALQANLALLKSRNVNIITPDSGTQACGDIGPGRLPESSDIAEQVATQFQTTQLSGKRIIITLGATLEAIDPVRFISNHSSGKMGMALVDTCIEMGAQVTCVYGNISIPLNDKATNIQTLSAQQMYECVLSQVHQCDLFIACAAVCDYSAKDPSDQKIKKNGENLILELIPNKDILADVCKLEKKPLCIGFAAETQNTLKNAQLKLKNKGCEAIILNDVSKTEIGFNSDENQVIFISQKQQENIAKNSKTKIAKNILEIFIKEFL</sequence>
<keyword evidence="2 3" id="KW-0456">Lyase</keyword>
<comment type="cofactor">
    <cofactor evidence="3">
        <name>Mg(2+)</name>
        <dbReference type="ChEBI" id="CHEBI:18420"/>
    </cofactor>
</comment>
<evidence type="ECO:0000256" key="1">
    <source>
        <dbReference type="ARBA" id="ARBA00022793"/>
    </source>
</evidence>
<evidence type="ECO:0000256" key="3">
    <source>
        <dbReference type="HAMAP-Rule" id="MF_02225"/>
    </source>
</evidence>
<dbReference type="GO" id="GO:0071513">
    <property type="term" value="C:phosphopantothenoylcysteine decarboxylase complex"/>
    <property type="evidence" value="ECO:0007669"/>
    <property type="project" value="TreeGrafter"/>
</dbReference>
<proteinExistence type="inferred from homology"/>
<evidence type="ECO:0000313" key="7">
    <source>
        <dbReference type="EMBL" id="ALE52806.1"/>
    </source>
</evidence>
<name>A0A0M4NX31_9GAMM</name>
<comment type="function">
    <text evidence="3">Catalyzes two sequential steps in the biosynthesis of coenzyme A. In the first step cysteine is conjugated to 4'-phosphopantothenate to form 4-phosphopantothenoylcysteine. In the second step the latter compound is decarboxylated to form 4'-phosphopantotheine.</text>
</comment>
<protein>
    <recommendedName>
        <fullName evidence="3">Coenzyme A biosynthesis bifunctional protein CoaBC</fullName>
    </recommendedName>
    <alternativeName>
        <fullName evidence="3">DNA/pantothenate metabolism flavoprotein</fullName>
    </alternativeName>
    <alternativeName>
        <fullName evidence="3">Phosphopantothenoylcysteine synthetase/decarboxylase</fullName>
        <shortName evidence="3">PPCS-PPCDC</shortName>
    </alternativeName>
    <domain>
        <recommendedName>
            <fullName evidence="3">Phosphopantothenoylcysteine decarboxylase</fullName>
            <shortName evidence="3">PPC decarboxylase</shortName>
            <shortName evidence="3">PPC-DC</shortName>
            <ecNumber evidence="3">4.1.1.36</ecNumber>
        </recommendedName>
        <alternativeName>
            <fullName evidence="3">CoaC</fullName>
        </alternativeName>
    </domain>
    <domain>
        <recommendedName>
            <fullName evidence="3">Phosphopantothenate--cysteine ligase</fullName>
            <ecNumber evidence="3">6.3.2.5</ecNumber>
        </recommendedName>
        <alternativeName>
            <fullName evidence="3">CoaB</fullName>
        </alternativeName>
        <alternativeName>
            <fullName evidence="3">Phosphopantothenoylcysteine synthetase</fullName>
            <shortName evidence="3">PPC synthetase</shortName>
            <shortName evidence="3">PPC-S</shortName>
        </alternativeName>
    </domain>
</protein>